<evidence type="ECO:0000259" key="9">
    <source>
        <dbReference type="PROSITE" id="PS50893"/>
    </source>
</evidence>
<dbReference type="InterPro" id="IPR011527">
    <property type="entry name" value="ABC1_TM_dom"/>
</dbReference>
<feature type="transmembrane region" description="Helical" evidence="8">
    <location>
        <begin position="89"/>
        <end position="112"/>
    </location>
</feature>
<keyword evidence="12" id="KW-1185">Reference proteome</keyword>
<dbReference type="Gene3D" id="1.20.1560.10">
    <property type="entry name" value="ABC transporter type 1, transmembrane domain"/>
    <property type="match status" value="1"/>
</dbReference>
<protein>
    <submittedName>
        <fullName evidence="11">ABC transporter ATP-binding protein/permease</fullName>
    </submittedName>
</protein>
<evidence type="ECO:0000313" key="12">
    <source>
        <dbReference type="Proteomes" id="UP000238634"/>
    </source>
</evidence>
<dbReference type="STRING" id="1920490.GCA_001895925_04902"/>
<dbReference type="RefSeq" id="WP_073072311.1">
    <property type="nucleotide sequence ID" value="NZ_MPPI01000015.1"/>
</dbReference>
<dbReference type="Pfam" id="PF00005">
    <property type="entry name" value="ABC_tran"/>
    <property type="match status" value="1"/>
</dbReference>
<reference evidence="11 12" key="2">
    <citation type="submission" date="2018-03" db="EMBL/GenBank/DDBJ databases">
        <title>The ancient ancestry and fast evolution of plastids.</title>
        <authorList>
            <person name="Moore K.R."/>
            <person name="Magnabosco C."/>
            <person name="Momper L."/>
            <person name="Gold D.A."/>
            <person name="Bosak T."/>
            <person name="Fournier G.P."/>
        </authorList>
    </citation>
    <scope>NUCLEOTIDE SEQUENCE [LARGE SCALE GENOMIC DNA]</scope>
    <source>
        <strain evidence="11 12">ULC007</strain>
    </source>
</reference>
<feature type="domain" description="ABC transporter" evidence="9">
    <location>
        <begin position="376"/>
        <end position="595"/>
    </location>
</feature>
<dbReference type="Proteomes" id="UP000238634">
    <property type="component" value="Unassembled WGS sequence"/>
</dbReference>
<dbReference type="EMBL" id="PVWG01000025">
    <property type="protein sequence ID" value="PSB17675.1"/>
    <property type="molecule type" value="Genomic_DNA"/>
</dbReference>
<accession>A0A2T1DB14</accession>
<dbReference type="CDD" id="cd03223">
    <property type="entry name" value="ABCD_peroxisomal_ALDP"/>
    <property type="match status" value="1"/>
</dbReference>
<evidence type="ECO:0000256" key="3">
    <source>
        <dbReference type="ARBA" id="ARBA00022692"/>
    </source>
</evidence>
<feature type="transmembrane region" description="Helical" evidence="8">
    <location>
        <begin position="172"/>
        <end position="191"/>
    </location>
</feature>
<dbReference type="PROSITE" id="PS00211">
    <property type="entry name" value="ABC_TRANSPORTER_1"/>
    <property type="match status" value="1"/>
</dbReference>
<dbReference type="PANTHER" id="PTHR11384:SF59">
    <property type="entry name" value="LYSOSOMAL COBALAMIN TRANSPORTER ABCD4"/>
    <property type="match status" value="1"/>
</dbReference>
<dbReference type="SMART" id="SM00382">
    <property type="entry name" value="AAA"/>
    <property type="match status" value="1"/>
</dbReference>
<feature type="domain" description="ABC transmembrane type-1" evidence="10">
    <location>
        <begin position="57"/>
        <end position="340"/>
    </location>
</feature>
<keyword evidence="2" id="KW-0813">Transport</keyword>
<keyword evidence="7 8" id="KW-0472">Membrane</keyword>
<dbReference type="InterPro" id="IPR003439">
    <property type="entry name" value="ABC_transporter-like_ATP-bd"/>
</dbReference>
<keyword evidence="4" id="KW-0547">Nucleotide-binding</keyword>
<keyword evidence="5 11" id="KW-0067">ATP-binding</keyword>
<dbReference type="InterPro" id="IPR027417">
    <property type="entry name" value="P-loop_NTPase"/>
</dbReference>
<feature type="transmembrane region" description="Helical" evidence="8">
    <location>
        <begin position="197"/>
        <end position="216"/>
    </location>
</feature>
<reference evidence="11 12" key="1">
    <citation type="submission" date="2018-02" db="EMBL/GenBank/DDBJ databases">
        <authorList>
            <person name="Cohen D.B."/>
            <person name="Kent A.D."/>
        </authorList>
    </citation>
    <scope>NUCLEOTIDE SEQUENCE [LARGE SCALE GENOMIC DNA]</scope>
    <source>
        <strain evidence="11 12">ULC007</strain>
    </source>
</reference>
<dbReference type="GO" id="GO:0005524">
    <property type="term" value="F:ATP binding"/>
    <property type="evidence" value="ECO:0007669"/>
    <property type="project" value="UniProtKB-KW"/>
</dbReference>
<dbReference type="OrthoDB" id="9810134at2"/>
<evidence type="ECO:0000256" key="6">
    <source>
        <dbReference type="ARBA" id="ARBA00022989"/>
    </source>
</evidence>
<evidence type="ECO:0000256" key="5">
    <source>
        <dbReference type="ARBA" id="ARBA00022840"/>
    </source>
</evidence>
<dbReference type="GO" id="GO:0005886">
    <property type="term" value="C:plasma membrane"/>
    <property type="evidence" value="ECO:0007669"/>
    <property type="project" value="UniProtKB-SubCell"/>
</dbReference>
<dbReference type="InterPro" id="IPR050835">
    <property type="entry name" value="ABC_transporter_sub-D"/>
</dbReference>
<dbReference type="InterPro" id="IPR017871">
    <property type="entry name" value="ABC_transporter-like_CS"/>
</dbReference>
<feature type="transmembrane region" description="Helical" evidence="8">
    <location>
        <begin position="46"/>
        <end position="69"/>
    </location>
</feature>
<evidence type="ECO:0000256" key="7">
    <source>
        <dbReference type="ARBA" id="ARBA00023136"/>
    </source>
</evidence>
<dbReference type="Gene3D" id="3.40.50.300">
    <property type="entry name" value="P-loop containing nucleotide triphosphate hydrolases"/>
    <property type="match status" value="1"/>
</dbReference>
<organism evidence="11 12">
    <name type="scientific">Phormidesmis priestleyi ULC007</name>
    <dbReference type="NCBI Taxonomy" id="1920490"/>
    <lineage>
        <taxon>Bacteria</taxon>
        <taxon>Bacillati</taxon>
        <taxon>Cyanobacteriota</taxon>
        <taxon>Cyanophyceae</taxon>
        <taxon>Leptolyngbyales</taxon>
        <taxon>Leptolyngbyaceae</taxon>
        <taxon>Phormidesmis</taxon>
    </lineage>
</organism>
<keyword evidence="3 8" id="KW-0812">Transmembrane</keyword>
<keyword evidence="6 8" id="KW-1133">Transmembrane helix</keyword>
<gene>
    <name evidence="11" type="ORF">C7B65_17915</name>
</gene>
<name>A0A2T1DB14_9CYAN</name>
<dbReference type="AlphaFoldDB" id="A0A2T1DB14"/>
<evidence type="ECO:0000256" key="4">
    <source>
        <dbReference type="ARBA" id="ARBA00022741"/>
    </source>
</evidence>
<evidence type="ECO:0000259" key="10">
    <source>
        <dbReference type="PROSITE" id="PS50929"/>
    </source>
</evidence>
<dbReference type="GO" id="GO:0016887">
    <property type="term" value="F:ATP hydrolysis activity"/>
    <property type="evidence" value="ECO:0007669"/>
    <property type="project" value="InterPro"/>
</dbReference>
<dbReference type="GO" id="GO:0140359">
    <property type="term" value="F:ABC-type transporter activity"/>
    <property type="evidence" value="ECO:0007669"/>
    <property type="project" value="InterPro"/>
</dbReference>
<dbReference type="SUPFAM" id="SSF90123">
    <property type="entry name" value="ABC transporter transmembrane region"/>
    <property type="match status" value="1"/>
</dbReference>
<dbReference type="PROSITE" id="PS50893">
    <property type="entry name" value="ABC_TRANSPORTER_2"/>
    <property type="match status" value="1"/>
</dbReference>
<comment type="caution">
    <text evidence="11">The sequence shown here is derived from an EMBL/GenBank/DDBJ whole genome shotgun (WGS) entry which is preliminary data.</text>
</comment>
<sequence>MNVFESEFWQQFLAIAKPYWYPFNKEVDEAGNEVVNRLDNEASRSFLELLWSWSILALLLFLLVLFNVINAYGSYVNRDLIDVLEQKDFTTFFVLLLIYASLFLAMTPILAFSQYLRKILALDWYKSLTNYISNKYFQDRSYYQINFQSEIENPDQRISQEIEPIPSMTLEIAIVVIAKVIEIIAFLGIIWSIFPLAALGLIAYSILGNVFIIFLSQQMTKIDADKLESEANYSYCLTHFRNNAESIAFFQGEAQEARLINQKFTNVIQNSESLIGSQQSLELFAIGYQSFLYVFPFVTVAPLYFYGQIELGEVSQASIACAQYAGALSVIVQQFGNLGQFVTLANRLSAFLDTLDATKSQQQPVSTIETVEADRLALENVSLQTPNYERVLIQDLSVSVTPGVGLLIVGPSGCGKSSLLRAIAGLWNAGTGRLLRPNLEEILFLPQRPYMILGTLRQQLLYPNRNRQGVTDPELEQVLQQVNLQDLPARVGGFDAEAYWENVLSLGEQQRLAFARTLVTRPRYIILDEATSALDLNNEDSLYQQLRQTGTTFISVGHRQSLVNYHQFVLELSRDTSWRLLPVEDYQSNASTWES</sequence>
<evidence type="ECO:0000313" key="11">
    <source>
        <dbReference type="EMBL" id="PSB17675.1"/>
    </source>
</evidence>
<evidence type="ECO:0000256" key="1">
    <source>
        <dbReference type="ARBA" id="ARBA00004651"/>
    </source>
</evidence>
<dbReference type="Pfam" id="PF06472">
    <property type="entry name" value="ABC_membrane_2"/>
    <property type="match status" value="1"/>
</dbReference>
<dbReference type="SUPFAM" id="SSF52540">
    <property type="entry name" value="P-loop containing nucleoside triphosphate hydrolases"/>
    <property type="match status" value="1"/>
</dbReference>
<dbReference type="InterPro" id="IPR036640">
    <property type="entry name" value="ABC1_TM_sf"/>
</dbReference>
<dbReference type="PANTHER" id="PTHR11384">
    <property type="entry name" value="ATP-BINDING CASSETTE, SUB-FAMILY D MEMBER"/>
    <property type="match status" value="1"/>
</dbReference>
<comment type="subcellular location">
    <subcellularLocation>
        <location evidence="1">Cell membrane</location>
        <topology evidence="1">Multi-pass membrane protein</topology>
    </subcellularLocation>
</comment>
<evidence type="ECO:0000256" key="2">
    <source>
        <dbReference type="ARBA" id="ARBA00022448"/>
    </source>
</evidence>
<dbReference type="PROSITE" id="PS50929">
    <property type="entry name" value="ABC_TM1F"/>
    <property type="match status" value="1"/>
</dbReference>
<proteinExistence type="predicted"/>
<evidence type="ECO:0000256" key="8">
    <source>
        <dbReference type="SAM" id="Phobius"/>
    </source>
</evidence>
<dbReference type="InterPro" id="IPR003593">
    <property type="entry name" value="AAA+_ATPase"/>
</dbReference>
<feature type="transmembrane region" description="Helical" evidence="8">
    <location>
        <begin position="283"/>
        <end position="306"/>
    </location>
</feature>